<proteinExistence type="predicted"/>
<dbReference type="GO" id="GO:0016020">
    <property type="term" value="C:membrane"/>
    <property type="evidence" value="ECO:0007669"/>
    <property type="project" value="TreeGrafter"/>
</dbReference>
<reference evidence="4 5" key="1">
    <citation type="submission" date="2018-06" db="EMBL/GenBank/DDBJ databases">
        <title>Genomic Encyclopedia of Type Strains, Phase IV (KMG-IV): sequencing the most valuable type-strain genomes for metagenomic binning, comparative biology and taxonomic classification.</title>
        <authorList>
            <person name="Goeker M."/>
        </authorList>
    </citation>
    <scope>NUCLEOTIDE SEQUENCE [LARGE SCALE GENOMIC DNA]</scope>
    <source>
        <strain evidence="4 5">DSM 25532</strain>
    </source>
</reference>
<dbReference type="PANTHER" id="PTHR23028">
    <property type="entry name" value="ACETYLTRANSFERASE"/>
    <property type="match status" value="1"/>
</dbReference>
<feature type="region of interest" description="Disordered" evidence="1">
    <location>
        <begin position="380"/>
        <end position="403"/>
    </location>
</feature>
<sequence length="403" mass="46049">MTSKNIPYIRKLDHLRFFAAWLVGVYHYYHFQTPAYNGFKDPRVLTSKPFSAFLIEGHTGVALFLVLSGFIFAAICYRREVSYPGFVMNRVLRIFPLYGVAIFLATMLAGAPLAQFFGSLLLPYPGREMVSYVPITPHLWTIRLEFQFYLIFPFLILFAAKYGLRYLLGLILLALSIRCMIWVSPEHDKLKDAVYGTLVGRLDQFAIGMLAGSLYSGRADIRLPKWLGWRYLPLIAWLAPLGVVYLFHRLGGNSHLPPGHGFWVIYPDLEGLAWAFFTLAYVLAPWDWPERISKALGWLGALSFSLYINHWIFAHDLTWRRLEMPWGRMALPQLSESMTTNALLGFTFVALPLLVLFSAITYYVIEKPFFELRRSYLKKKPGEGGDDRDRNRAAAPPASPPSS</sequence>
<gene>
    <name evidence="4" type="ORF">DES53_116112</name>
</gene>
<comment type="caution">
    <text evidence="4">The sequence shown here is derived from an EMBL/GenBank/DDBJ whole genome shotgun (WGS) entry which is preliminary data.</text>
</comment>
<evidence type="ECO:0000313" key="4">
    <source>
        <dbReference type="EMBL" id="RBP36673.1"/>
    </source>
</evidence>
<keyword evidence="2" id="KW-0812">Transmembrane</keyword>
<dbReference type="GO" id="GO:0016747">
    <property type="term" value="F:acyltransferase activity, transferring groups other than amino-acyl groups"/>
    <property type="evidence" value="ECO:0007669"/>
    <property type="project" value="InterPro"/>
</dbReference>
<feature type="transmembrane region" description="Helical" evidence="2">
    <location>
        <begin position="97"/>
        <end position="118"/>
    </location>
</feature>
<dbReference type="EMBL" id="QNRR01000016">
    <property type="protein sequence ID" value="RBP36673.1"/>
    <property type="molecule type" value="Genomic_DNA"/>
</dbReference>
<feature type="transmembrane region" description="Helical" evidence="2">
    <location>
        <begin position="166"/>
        <end position="183"/>
    </location>
</feature>
<dbReference type="PANTHER" id="PTHR23028:SF53">
    <property type="entry name" value="ACYL_TRANSF_3 DOMAIN-CONTAINING PROTEIN"/>
    <property type="match status" value="1"/>
</dbReference>
<dbReference type="Pfam" id="PF01757">
    <property type="entry name" value="Acyl_transf_3"/>
    <property type="match status" value="1"/>
</dbReference>
<feature type="domain" description="Acyltransferase 3" evidence="3">
    <location>
        <begin position="11"/>
        <end position="317"/>
    </location>
</feature>
<feature type="transmembrane region" description="Helical" evidence="2">
    <location>
        <begin position="260"/>
        <end position="283"/>
    </location>
</feature>
<dbReference type="InterPro" id="IPR002656">
    <property type="entry name" value="Acyl_transf_3_dom"/>
</dbReference>
<dbReference type="RefSeq" id="WP_113961900.1">
    <property type="nucleotide sequence ID" value="NZ_QNRR01000016.1"/>
</dbReference>
<name>A0A366H627_9BACT</name>
<accession>A0A366H627</accession>
<dbReference type="InterPro" id="IPR050879">
    <property type="entry name" value="Acyltransferase_3"/>
</dbReference>
<dbReference type="Proteomes" id="UP000253426">
    <property type="component" value="Unassembled WGS sequence"/>
</dbReference>
<feature type="transmembrane region" description="Helical" evidence="2">
    <location>
        <begin position="195"/>
        <end position="215"/>
    </location>
</feature>
<feature type="transmembrane region" description="Helical" evidence="2">
    <location>
        <begin position="227"/>
        <end position="248"/>
    </location>
</feature>
<feature type="transmembrane region" description="Helical" evidence="2">
    <location>
        <begin position="50"/>
        <end position="77"/>
    </location>
</feature>
<feature type="transmembrane region" description="Helical" evidence="2">
    <location>
        <begin position="295"/>
        <end position="314"/>
    </location>
</feature>
<dbReference type="GO" id="GO:0000271">
    <property type="term" value="P:polysaccharide biosynthetic process"/>
    <property type="evidence" value="ECO:0007669"/>
    <property type="project" value="TreeGrafter"/>
</dbReference>
<feature type="transmembrane region" description="Helical" evidence="2">
    <location>
        <begin position="342"/>
        <end position="365"/>
    </location>
</feature>
<keyword evidence="2" id="KW-0472">Membrane</keyword>
<protein>
    <submittedName>
        <fullName evidence="4">Peptidoglycan/LPS O-acetylase OafA/YrhL</fullName>
    </submittedName>
</protein>
<evidence type="ECO:0000313" key="5">
    <source>
        <dbReference type="Proteomes" id="UP000253426"/>
    </source>
</evidence>
<feature type="compositionally biased region" description="Basic and acidic residues" evidence="1">
    <location>
        <begin position="380"/>
        <end position="392"/>
    </location>
</feature>
<evidence type="ECO:0000256" key="1">
    <source>
        <dbReference type="SAM" id="MobiDB-lite"/>
    </source>
</evidence>
<keyword evidence="2" id="KW-1133">Transmembrane helix</keyword>
<keyword evidence="5" id="KW-1185">Reference proteome</keyword>
<feature type="transmembrane region" description="Helical" evidence="2">
    <location>
        <begin position="12"/>
        <end position="30"/>
    </location>
</feature>
<dbReference type="OrthoDB" id="182175at2"/>
<organism evidence="4 5">
    <name type="scientific">Roseimicrobium gellanilyticum</name>
    <dbReference type="NCBI Taxonomy" id="748857"/>
    <lineage>
        <taxon>Bacteria</taxon>
        <taxon>Pseudomonadati</taxon>
        <taxon>Verrucomicrobiota</taxon>
        <taxon>Verrucomicrobiia</taxon>
        <taxon>Verrucomicrobiales</taxon>
        <taxon>Verrucomicrobiaceae</taxon>
        <taxon>Roseimicrobium</taxon>
    </lineage>
</organism>
<feature type="transmembrane region" description="Helical" evidence="2">
    <location>
        <begin position="138"/>
        <end position="159"/>
    </location>
</feature>
<evidence type="ECO:0000259" key="3">
    <source>
        <dbReference type="Pfam" id="PF01757"/>
    </source>
</evidence>
<dbReference type="AlphaFoldDB" id="A0A366H627"/>
<evidence type="ECO:0000256" key="2">
    <source>
        <dbReference type="SAM" id="Phobius"/>
    </source>
</evidence>